<keyword evidence="5 6" id="KW-0472">Membrane</keyword>
<dbReference type="InterPro" id="IPR052854">
    <property type="entry name" value="Serpentine_rcpt_epsilon"/>
</dbReference>
<keyword evidence="7" id="KW-1185">Reference proteome</keyword>
<dbReference type="Proteomes" id="UP000887575">
    <property type="component" value="Unassembled WGS sequence"/>
</dbReference>
<comment type="subcellular location">
    <subcellularLocation>
        <location evidence="1">Membrane</location>
        <topology evidence="1">Multi-pass membrane protein</topology>
    </subcellularLocation>
</comment>
<keyword evidence="4 6" id="KW-1133">Transmembrane helix</keyword>
<proteinExistence type="inferred from homology"/>
<keyword evidence="3 6" id="KW-0812">Transmembrane</keyword>
<feature type="transmembrane region" description="Helical" evidence="6">
    <location>
        <begin position="173"/>
        <end position="193"/>
    </location>
</feature>
<feature type="transmembrane region" description="Helical" evidence="6">
    <location>
        <begin position="217"/>
        <end position="239"/>
    </location>
</feature>
<feature type="transmembrane region" description="Helical" evidence="6">
    <location>
        <begin position="29"/>
        <end position="48"/>
    </location>
</feature>
<feature type="transmembrane region" description="Helical" evidence="6">
    <location>
        <begin position="60"/>
        <end position="80"/>
    </location>
</feature>
<dbReference type="Pfam" id="PF03125">
    <property type="entry name" value="Sre"/>
    <property type="match status" value="1"/>
</dbReference>
<reference evidence="8" key="1">
    <citation type="submission" date="2024-02" db="UniProtKB">
        <authorList>
            <consortium name="WormBaseParasite"/>
        </authorList>
    </citation>
    <scope>IDENTIFICATION</scope>
</reference>
<feature type="transmembrane region" description="Helical" evidence="6">
    <location>
        <begin position="92"/>
        <end position="113"/>
    </location>
</feature>
<dbReference type="GO" id="GO:0016020">
    <property type="term" value="C:membrane"/>
    <property type="evidence" value="ECO:0007669"/>
    <property type="project" value="UniProtKB-SubCell"/>
</dbReference>
<comment type="similarity">
    <text evidence="2">Belongs to the nematode receptor-like protein sre family.</text>
</comment>
<evidence type="ECO:0000256" key="1">
    <source>
        <dbReference type="ARBA" id="ARBA00004141"/>
    </source>
</evidence>
<evidence type="ECO:0000256" key="5">
    <source>
        <dbReference type="ARBA" id="ARBA00023136"/>
    </source>
</evidence>
<protein>
    <submittedName>
        <fullName evidence="8">Gustatory receptor</fullName>
    </submittedName>
</protein>
<accession>A0AAF3FSB4</accession>
<dbReference type="GO" id="GO:0007606">
    <property type="term" value="P:sensory perception of chemical stimulus"/>
    <property type="evidence" value="ECO:0007669"/>
    <property type="project" value="InterPro"/>
</dbReference>
<organism evidence="7 8">
    <name type="scientific">Mesorhabditis belari</name>
    <dbReference type="NCBI Taxonomy" id="2138241"/>
    <lineage>
        <taxon>Eukaryota</taxon>
        <taxon>Metazoa</taxon>
        <taxon>Ecdysozoa</taxon>
        <taxon>Nematoda</taxon>
        <taxon>Chromadorea</taxon>
        <taxon>Rhabditida</taxon>
        <taxon>Rhabditina</taxon>
        <taxon>Rhabditomorpha</taxon>
        <taxon>Rhabditoidea</taxon>
        <taxon>Rhabditidae</taxon>
        <taxon>Mesorhabditinae</taxon>
        <taxon>Mesorhabditis</taxon>
    </lineage>
</organism>
<evidence type="ECO:0000256" key="3">
    <source>
        <dbReference type="ARBA" id="ARBA00022692"/>
    </source>
</evidence>
<dbReference type="WBParaSite" id="MBELARI_LOCUS9552">
    <property type="protein sequence ID" value="MBELARI_LOCUS9552"/>
    <property type="gene ID" value="MBELARI_LOCUS9552"/>
</dbReference>
<dbReference type="PANTHER" id="PTHR47518:SF9">
    <property type="entry name" value="SERPENTINE RECEPTOR, CLASS T"/>
    <property type="match status" value="1"/>
</dbReference>
<feature type="transmembrane region" description="Helical" evidence="6">
    <location>
        <begin position="134"/>
        <end position="153"/>
    </location>
</feature>
<dbReference type="PANTHER" id="PTHR47518">
    <property type="entry name" value="SERPENTINE RECEPTOR CLASS EPSILON-13-RELATED"/>
    <property type="match status" value="1"/>
</dbReference>
<dbReference type="InterPro" id="IPR004151">
    <property type="entry name" value="7TM_GPCR_serpentine_rcpt_Sre"/>
</dbReference>
<dbReference type="AlphaFoldDB" id="A0AAF3FSB4"/>
<evidence type="ECO:0000256" key="6">
    <source>
        <dbReference type="SAM" id="Phobius"/>
    </source>
</evidence>
<sequence length="340" mass="39282">MFRSAFINPDFLAAQEACRSLDASTIIELKIFTIIQLFLFFLLLVIIIKQRRVFHPFFTIFLGIMIISYITIGILALIQVSADYLEIKAQNYSRFLFLVINFIYYFAIPVNVMCTLERLFATFYFRDYEGRRPWFFLVSAFTLGGLFSIGVIANMGDGSTPTFFSTPVQNILYLSSAISLIISFFVVILNIHLMRKNSGDRHSTLTSRYQLTENIKAVRIVLPFIFIDNLITLTDLLTAKYLNVSSFYNSSMCLASYDRYVIVFTGIATIRHLLVLAMPLSILLFNSTIYRPIIDLMKHFFHLRRPKRIANKNEFKNVLGKTITFGQSQDEYFAQLAKSW</sequence>
<evidence type="ECO:0000256" key="2">
    <source>
        <dbReference type="ARBA" id="ARBA00006803"/>
    </source>
</evidence>
<evidence type="ECO:0000256" key="4">
    <source>
        <dbReference type="ARBA" id="ARBA00022989"/>
    </source>
</evidence>
<evidence type="ECO:0000313" key="7">
    <source>
        <dbReference type="Proteomes" id="UP000887575"/>
    </source>
</evidence>
<feature type="transmembrane region" description="Helical" evidence="6">
    <location>
        <begin position="259"/>
        <end position="285"/>
    </location>
</feature>
<evidence type="ECO:0000313" key="8">
    <source>
        <dbReference type="WBParaSite" id="MBELARI_LOCUS9552"/>
    </source>
</evidence>
<name>A0AAF3FSB4_9BILA</name>